<feature type="compositionally biased region" description="Pro residues" evidence="1">
    <location>
        <begin position="304"/>
        <end position="324"/>
    </location>
</feature>
<feature type="region of interest" description="Disordered" evidence="1">
    <location>
        <begin position="293"/>
        <end position="432"/>
    </location>
</feature>
<evidence type="ECO:0000313" key="3">
    <source>
        <dbReference type="Proteomes" id="UP001212997"/>
    </source>
</evidence>
<accession>A0AAD5YDC7</accession>
<comment type="caution">
    <text evidence="2">The sequence shown here is derived from an EMBL/GenBank/DDBJ whole genome shotgun (WGS) entry which is preliminary data.</text>
</comment>
<name>A0AAD5YDC7_9APHY</name>
<sequence length="640" mass="68331">MLHLANLPLVSAQVSASLKMPCRLRKRPPTANVDKHSPKKALKNLIVKKPRAAVGKIKSVLAKAKGKKNGDTHVDISADTTRASPAPSDASGVSGETTLGCSVVGDEDLVEVKVVIGDDSAVASLTAEADEDTPVVDEAPLTLDNIVLVKPPSAREDDCCIECVLGFPHGTDGMESEDTQVEGTQEIDKDGSEDEPAEEIEDIPVDTFGDTSAKNEEVSLPPPMTKEEEERKDNLETMARIVQGALAGRRALDREQDFLWFRVPIFKGKVFMLVQPDDVPDMITFTPPPPRPIIPIVELSNTPAPLPPPPGPPPPPPPSIPSPLPSDAQEVPSPPSSSPATTSSSEPSASMGACNVSPPPPRPPVDSTVKATAGATKAMVRTNLQDELRRRQDEGYQLKKVDKGKGVDRRSGPVAGSSRSPAPLRPAAEDPAARAAARANMTGVHNAILGGVQLRNPSERVIRHIEKKPETESWQQELVRLVANGGFRFRNAGGFTQTQAQPATQPNGDAQNERVDPQAGDKTWVDPFRREVGSYKKFQTPLHSELIELVARKHAATGYTENNDGDIVALRNGLPSNNPHIAGTNGSSSDPNLSVPVNTKEGTDDQVVETNTESTANANDFFVSSSHSSFRCAADPHDDA</sequence>
<feature type="region of interest" description="Disordered" evidence="1">
    <location>
        <begin position="171"/>
        <end position="232"/>
    </location>
</feature>
<keyword evidence="3" id="KW-1185">Reference proteome</keyword>
<organism evidence="2 3">
    <name type="scientific">Meripilus lineatus</name>
    <dbReference type="NCBI Taxonomy" id="2056292"/>
    <lineage>
        <taxon>Eukaryota</taxon>
        <taxon>Fungi</taxon>
        <taxon>Dikarya</taxon>
        <taxon>Basidiomycota</taxon>
        <taxon>Agaricomycotina</taxon>
        <taxon>Agaricomycetes</taxon>
        <taxon>Polyporales</taxon>
        <taxon>Meripilaceae</taxon>
        <taxon>Meripilus</taxon>
    </lineage>
</organism>
<dbReference type="EMBL" id="JANAWD010000212">
    <property type="protein sequence ID" value="KAJ3483848.1"/>
    <property type="molecule type" value="Genomic_DNA"/>
</dbReference>
<feature type="compositionally biased region" description="Polar residues" evidence="1">
    <location>
        <begin position="578"/>
        <end position="597"/>
    </location>
</feature>
<feature type="compositionally biased region" description="Low complexity" evidence="1">
    <location>
        <begin position="490"/>
        <end position="506"/>
    </location>
</feature>
<protein>
    <submittedName>
        <fullName evidence="2">Uncharacterized protein</fullName>
    </submittedName>
</protein>
<dbReference type="AlphaFoldDB" id="A0AAD5YDC7"/>
<feature type="compositionally biased region" description="Acidic residues" evidence="1">
    <location>
        <begin position="191"/>
        <end position="204"/>
    </location>
</feature>
<evidence type="ECO:0000313" key="2">
    <source>
        <dbReference type="EMBL" id="KAJ3483848.1"/>
    </source>
</evidence>
<feature type="region of interest" description="Disordered" evidence="1">
    <location>
        <begin position="578"/>
        <end position="619"/>
    </location>
</feature>
<feature type="compositionally biased region" description="Basic and acidic residues" evidence="1">
    <location>
        <begin position="384"/>
        <end position="411"/>
    </location>
</feature>
<evidence type="ECO:0000256" key="1">
    <source>
        <dbReference type="SAM" id="MobiDB-lite"/>
    </source>
</evidence>
<reference evidence="2" key="1">
    <citation type="submission" date="2022-07" db="EMBL/GenBank/DDBJ databases">
        <title>Genome Sequence of Physisporinus lineatus.</title>
        <authorList>
            <person name="Buettner E."/>
        </authorList>
    </citation>
    <scope>NUCLEOTIDE SEQUENCE</scope>
    <source>
        <strain evidence="2">VT162</strain>
    </source>
</reference>
<proteinExistence type="predicted"/>
<feature type="region of interest" description="Disordered" evidence="1">
    <location>
        <begin position="490"/>
        <end position="521"/>
    </location>
</feature>
<feature type="region of interest" description="Disordered" evidence="1">
    <location>
        <begin position="66"/>
        <end position="95"/>
    </location>
</feature>
<feature type="compositionally biased region" description="Low complexity" evidence="1">
    <location>
        <begin position="338"/>
        <end position="350"/>
    </location>
</feature>
<feature type="compositionally biased region" description="Polar residues" evidence="1">
    <location>
        <begin position="608"/>
        <end position="619"/>
    </location>
</feature>
<gene>
    <name evidence="2" type="ORF">NLI96_g6037</name>
</gene>
<dbReference type="Proteomes" id="UP001212997">
    <property type="component" value="Unassembled WGS sequence"/>
</dbReference>